<dbReference type="EMBL" id="SIHO01000001">
    <property type="protein sequence ID" value="TFU05621.1"/>
    <property type="molecule type" value="Genomic_DNA"/>
</dbReference>
<dbReference type="SUPFAM" id="SSF50249">
    <property type="entry name" value="Nucleic acid-binding proteins"/>
    <property type="match status" value="1"/>
</dbReference>
<sequence>MTEPRKLRAPEINPETKPFWDAATQGQLLVKRCTSCGEAHYYPRTICPFCGSDATVWETCSGKGSIYTLSTMRRGPNAPFTLAYVTLDEGPSIMTNITDCDHDALAIGQRVQVRFVPSSAPDGSTGAPYPMFTPSGD</sequence>
<dbReference type="GO" id="GO:0003677">
    <property type="term" value="F:DNA binding"/>
    <property type="evidence" value="ECO:0007669"/>
    <property type="project" value="UniProtKB-KW"/>
</dbReference>
<dbReference type="Gene3D" id="6.10.30.10">
    <property type="match status" value="1"/>
</dbReference>
<dbReference type="RefSeq" id="WP_135244346.1">
    <property type="nucleotide sequence ID" value="NZ_SIHO01000001.1"/>
</dbReference>
<feature type="domain" description="ChsH2 C-terminal OB-fold" evidence="2">
    <location>
        <begin position="57"/>
        <end position="116"/>
    </location>
</feature>
<accession>A0A4Y9EPT7</accession>
<dbReference type="InterPro" id="IPR052513">
    <property type="entry name" value="Thioester_dehydratase-like"/>
</dbReference>
<evidence type="ECO:0000313" key="5">
    <source>
        <dbReference type="Proteomes" id="UP000297737"/>
    </source>
</evidence>
<dbReference type="Pfam" id="PF01796">
    <property type="entry name" value="OB_ChsH2_C"/>
    <property type="match status" value="1"/>
</dbReference>
<gene>
    <name evidence="4" type="ORF">EUV02_00865</name>
</gene>
<feature type="domain" description="ChsH2 rubredoxin-like zinc ribbon" evidence="3">
    <location>
        <begin position="20"/>
        <end position="54"/>
    </location>
</feature>
<dbReference type="Pfam" id="PF12172">
    <property type="entry name" value="zf-ChsH2"/>
    <property type="match status" value="1"/>
</dbReference>
<dbReference type="AlphaFoldDB" id="A0A4Y9EPT7"/>
<dbReference type="InterPro" id="IPR022002">
    <property type="entry name" value="ChsH2_Znr"/>
</dbReference>
<organism evidence="4 5">
    <name type="scientific">Glacieibacterium arshaanense</name>
    <dbReference type="NCBI Taxonomy" id="2511025"/>
    <lineage>
        <taxon>Bacteria</taxon>
        <taxon>Pseudomonadati</taxon>
        <taxon>Pseudomonadota</taxon>
        <taxon>Alphaproteobacteria</taxon>
        <taxon>Sphingomonadales</taxon>
        <taxon>Sphingosinicellaceae</taxon>
        <taxon>Glacieibacterium</taxon>
    </lineage>
</organism>
<name>A0A4Y9EPT7_9SPHN</name>
<evidence type="ECO:0000259" key="3">
    <source>
        <dbReference type="Pfam" id="PF12172"/>
    </source>
</evidence>
<keyword evidence="5" id="KW-1185">Reference proteome</keyword>
<comment type="caution">
    <text evidence="4">The sequence shown here is derived from an EMBL/GenBank/DDBJ whole genome shotgun (WGS) entry which is preliminary data.</text>
</comment>
<evidence type="ECO:0000256" key="1">
    <source>
        <dbReference type="SAM" id="MobiDB-lite"/>
    </source>
</evidence>
<evidence type="ECO:0000313" key="4">
    <source>
        <dbReference type="EMBL" id="TFU05621.1"/>
    </source>
</evidence>
<evidence type="ECO:0000259" key="2">
    <source>
        <dbReference type="Pfam" id="PF01796"/>
    </source>
</evidence>
<feature type="region of interest" description="Disordered" evidence="1">
    <location>
        <begin position="118"/>
        <end position="137"/>
    </location>
</feature>
<dbReference type="PANTHER" id="PTHR34075">
    <property type="entry name" value="BLR3430 PROTEIN"/>
    <property type="match status" value="1"/>
</dbReference>
<dbReference type="PANTHER" id="PTHR34075:SF5">
    <property type="entry name" value="BLR3430 PROTEIN"/>
    <property type="match status" value="1"/>
</dbReference>
<proteinExistence type="predicted"/>
<dbReference type="OrthoDB" id="3182121at2"/>
<reference evidence="4 5" key="1">
    <citation type="submission" date="2019-02" db="EMBL/GenBank/DDBJ databases">
        <title>Polymorphobacter sp. isolated from the lake at the Tibet of China.</title>
        <authorList>
            <person name="Li A."/>
        </authorList>
    </citation>
    <scope>NUCLEOTIDE SEQUENCE [LARGE SCALE GENOMIC DNA]</scope>
    <source>
        <strain evidence="4 5">DJ1R-1</strain>
    </source>
</reference>
<protein>
    <submittedName>
        <fullName evidence="4">DNA-binding protein</fullName>
    </submittedName>
</protein>
<dbReference type="Proteomes" id="UP000297737">
    <property type="component" value="Unassembled WGS sequence"/>
</dbReference>
<dbReference type="InterPro" id="IPR002878">
    <property type="entry name" value="ChsH2_C"/>
</dbReference>
<keyword evidence="4" id="KW-0238">DNA-binding</keyword>
<dbReference type="InterPro" id="IPR012340">
    <property type="entry name" value="NA-bd_OB-fold"/>
</dbReference>